<sequence length="134" mass="15076">MSNHEKARFGWIKFMYIYTILGAGGSGLGMLFAPELMKSLFKFPPQDPVVFGIVGSVYVAFGVLSILGLRSPLKFTPILLLQLCYKSIWMICVILPLLFAGKVEMYAVMLTVFFITYIIGDLIAIPFTYVFKKE</sequence>
<evidence type="ECO:0000256" key="1">
    <source>
        <dbReference type="SAM" id="Phobius"/>
    </source>
</evidence>
<evidence type="ECO:0000313" key="3">
    <source>
        <dbReference type="Proteomes" id="UP000809273"/>
    </source>
</evidence>
<gene>
    <name evidence="2" type="ORF">JW984_04150</name>
</gene>
<dbReference type="EMBL" id="JAFGIX010000020">
    <property type="protein sequence ID" value="MBN1572371.1"/>
    <property type="molecule type" value="Genomic_DNA"/>
</dbReference>
<keyword evidence="1" id="KW-0472">Membrane</keyword>
<reference evidence="2" key="2">
    <citation type="submission" date="2021-01" db="EMBL/GenBank/DDBJ databases">
        <authorList>
            <person name="Hahn C.R."/>
            <person name="Youssef N.H."/>
            <person name="Elshahed M."/>
        </authorList>
    </citation>
    <scope>NUCLEOTIDE SEQUENCE</scope>
    <source>
        <strain evidence="2">Zod_Metabat.24</strain>
    </source>
</reference>
<protein>
    <submittedName>
        <fullName evidence="2">Uncharacterized protein</fullName>
    </submittedName>
</protein>
<dbReference type="AlphaFoldDB" id="A0A9D8PJZ0"/>
<evidence type="ECO:0000313" key="2">
    <source>
        <dbReference type="EMBL" id="MBN1572371.1"/>
    </source>
</evidence>
<keyword evidence="1" id="KW-1133">Transmembrane helix</keyword>
<feature type="transmembrane region" description="Helical" evidence="1">
    <location>
        <begin position="48"/>
        <end position="67"/>
    </location>
</feature>
<comment type="caution">
    <text evidence="2">The sequence shown here is derived from an EMBL/GenBank/DDBJ whole genome shotgun (WGS) entry which is preliminary data.</text>
</comment>
<reference evidence="2" key="1">
    <citation type="journal article" date="2021" name="Environ. Microbiol.">
        <title>Genomic characterization of three novel Desulfobacterota classes expand the metabolic and phylogenetic diversity of the phylum.</title>
        <authorList>
            <person name="Murphy C.L."/>
            <person name="Biggerstaff J."/>
            <person name="Eichhorn A."/>
            <person name="Ewing E."/>
            <person name="Shahan R."/>
            <person name="Soriano D."/>
            <person name="Stewart S."/>
            <person name="VanMol K."/>
            <person name="Walker R."/>
            <person name="Walters P."/>
            <person name="Elshahed M.S."/>
            <person name="Youssef N.H."/>
        </authorList>
    </citation>
    <scope>NUCLEOTIDE SEQUENCE</scope>
    <source>
        <strain evidence="2">Zod_Metabat.24</strain>
    </source>
</reference>
<accession>A0A9D8PJZ0</accession>
<organism evidence="2 3">
    <name type="scientific">Candidatus Zymogenus saltonus</name>
    <dbReference type="NCBI Taxonomy" id="2844893"/>
    <lineage>
        <taxon>Bacteria</taxon>
        <taxon>Deltaproteobacteria</taxon>
        <taxon>Candidatus Zymogenia</taxon>
        <taxon>Candidatus Zymogeniales</taxon>
        <taxon>Candidatus Zymogenaceae</taxon>
        <taxon>Candidatus Zymogenus</taxon>
    </lineage>
</organism>
<dbReference type="Proteomes" id="UP000809273">
    <property type="component" value="Unassembled WGS sequence"/>
</dbReference>
<feature type="transmembrane region" description="Helical" evidence="1">
    <location>
        <begin position="12"/>
        <end position="33"/>
    </location>
</feature>
<name>A0A9D8PJZ0_9DELT</name>
<feature type="transmembrane region" description="Helical" evidence="1">
    <location>
        <begin position="79"/>
        <end position="99"/>
    </location>
</feature>
<keyword evidence="1" id="KW-0812">Transmembrane</keyword>
<proteinExistence type="predicted"/>
<feature type="transmembrane region" description="Helical" evidence="1">
    <location>
        <begin position="105"/>
        <end position="131"/>
    </location>
</feature>